<reference evidence="3" key="1">
    <citation type="submission" date="2006-06" db="EMBL/GenBank/DDBJ databases">
        <title>Complete sequence of chromosome of Chelativorans sp. BNC1.</title>
        <authorList>
            <consortium name="US DOE Joint Genome Institute"/>
            <person name="Copeland A."/>
            <person name="Lucas S."/>
            <person name="Lapidus A."/>
            <person name="Barry K."/>
            <person name="Detter J.C."/>
            <person name="Glavina del Rio T."/>
            <person name="Hammon N."/>
            <person name="Israni S."/>
            <person name="Dalin E."/>
            <person name="Tice H."/>
            <person name="Pitluck S."/>
            <person name="Chertkov O."/>
            <person name="Brettin T."/>
            <person name="Bruce D."/>
            <person name="Han C."/>
            <person name="Tapia R."/>
            <person name="Gilna P."/>
            <person name="Schmutz J."/>
            <person name="Larimer F."/>
            <person name="Land M."/>
            <person name="Hauser L."/>
            <person name="Kyrpides N."/>
            <person name="Mikhailova N."/>
            <person name="Richardson P."/>
        </authorList>
    </citation>
    <scope>NUCLEOTIDE SEQUENCE</scope>
    <source>
        <strain evidence="3">BNC1</strain>
    </source>
</reference>
<sequence length="246" mass="27119">MQFSAIPQHIVDRVVDRRGALHIHQNIDPTKTALVVIDLQNCFMVEELAFAYSCGAIKLVPIVNRVADEVRRAGGKVFWIRNTISEDMRENWSNWFAMNGYDPERAARREVNMIVGSPGHQIHSDLVIAPQDEIVDKHRFSAFIQGSSDIDDRLRAQGIDTLIFAGIATNVCCESSARDAMMLNYKVIVVTDATAAATEEEQLASLSIIYSNFGDVMEADMVVACLRNGAERLSAGNAEVHAAPNG</sequence>
<evidence type="ECO:0000256" key="1">
    <source>
        <dbReference type="ARBA" id="ARBA00022801"/>
    </source>
</evidence>
<keyword evidence="1 3" id="KW-0378">Hydrolase</keyword>
<dbReference type="GO" id="GO:0016787">
    <property type="term" value="F:hydrolase activity"/>
    <property type="evidence" value="ECO:0007669"/>
    <property type="project" value="UniProtKB-KW"/>
</dbReference>
<dbReference type="PANTHER" id="PTHR43540:SF6">
    <property type="entry name" value="ISOCHORISMATASE-LIKE DOMAIN-CONTAINING PROTEIN"/>
    <property type="match status" value="1"/>
</dbReference>
<organism evidence="3">
    <name type="scientific">Chelativorans sp. (strain BNC1)</name>
    <dbReference type="NCBI Taxonomy" id="266779"/>
    <lineage>
        <taxon>Bacteria</taxon>
        <taxon>Pseudomonadati</taxon>
        <taxon>Pseudomonadota</taxon>
        <taxon>Alphaproteobacteria</taxon>
        <taxon>Hyphomicrobiales</taxon>
        <taxon>Phyllobacteriaceae</taxon>
        <taxon>Chelativorans</taxon>
    </lineage>
</organism>
<gene>
    <name evidence="3" type="ordered locus">Meso_2306</name>
</gene>
<protein>
    <submittedName>
        <fullName evidence="3">Isochorismatase hydrolase</fullName>
    </submittedName>
</protein>
<dbReference type="PANTHER" id="PTHR43540">
    <property type="entry name" value="PEROXYUREIDOACRYLATE/UREIDOACRYLATE AMIDOHYDROLASE-RELATED"/>
    <property type="match status" value="1"/>
</dbReference>
<dbReference type="InterPro" id="IPR050272">
    <property type="entry name" value="Isochorismatase-like_hydrls"/>
</dbReference>
<dbReference type="InterPro" id="IPR000868">
    <property type="entry name" value="Isochorismatase-like_dom"/>
</dbReference>
<dbReference type="STRING" id="266779.Meso_2306"/>
<name>Q11FY1_CHESB</name>
<dbReference type="CDD" id="cd00431">
    <property type="entry name" value="cysteine_hydrolases"/>
    <property type="match status" value="1"/>
</dbReference>
<dbReference type="SUPFAM" id="SSF52499">
    <property type="entry name" value="Isochorismatase-like hydrolases"/>
    <property type="match status" value="1"/>
</dbReference>
<dbReference type="Gene3D" id="3.40.50.850">
    <property type="entry name" value="Isochorismatase-like"/>
    <property type="match status" value="1"/>
</dbReference>
<feature type="domain" description="Isochorismatase-like" evidence="2">
    <location>
        <begin position="32"/>
        <end position="220"/>
    </location>
</feature>
<evidence type="ECO:0000313" key="3">
    <source>
        <dbReference type="EMBL" id="ABG63694.1"/>
    </source>
</evidence>
<dbReference type="Pfam" id="PF00857">
    <property type="entry name" value="Isochorismatase"/>
    <property type="match status" value="1"/>
</dbReference>
<dbReference type="EMBL" id="CP000390">
    <property type="protein sequence ID" value="ABG63694.1"/>
    <property type="molecule type" value="Genomic_DNA"/>
</dbReference>
<dbReference type="KEGG" id="mes:Meso_2306"/>
<dbReference type="AlphaFoldDB" id="Q11FY1"/>
<proteinExistence type="predicted"/>
<dbReference type="InterPro" id="IPR036380">
    <property type="entry name" value="Isochorismatase-like_sf"/>
</dbReference>
<dbReference type="HOGENOM" id="CLU_068979_8_2_5"/>
<evidence type="ECO:0000259" key="2">
    <source>
        <dbReference type="Pfam" id="PF00857"/>
    </source>
</evidence>
<accession>Q11FY1</accession>
<dbReference type="eggNOG" id="COG1335">
    <property type="taxonomic scope" value="Bacteria"/>
</dbReference>